<proteinExistence type="predicted"/>
<reference evidence="7 8" key="1">
    <citation type="journal article" date="2020" name="Cell Host Microbe">
        <title>Functional and Genomic Variation between Human-Derived Isolates of Lachnospiraceae Reveals Inter- and Intra-Species Diversity.</title>
        <authorList>
            <person name="Sorbara M.T."/>
            <person name="Littmann E.R."/>
            <person name="Fontana E."/>
            <person name="Moody T.U."/>
            <person name="Kohout C.E."/>
            <person name="Gjonbalaj M."/>
            <person name="Eaton V."/>
            <person name="Seok R."/>
            <person name="Leiner I.M."/>
            <person name="Pamer E.G."/>
        </authorList>
    </citation>
    <scope>NUCLEOTIDE SEQUENCE [LARGE SCALE GENOMIC DNA]</scope>
    <source>
        <strain evidence="7 8">MSK.1.17</strain>
    </source>
</reference>
<gene>
    <name evidence="7" type="ORF">G5B36_03050</name>
    <name evidence="6" type="ORF">L0N08_09025</name>
</gene>
<evidence type="ECO:0000259" key="5">
    <source>
        <dbReference type="PROSITE" id="PS50977"/>
    </source>
</evidence>
<dbReference type="PRINTS" id="PR00455">
    <property type="entry name" value="HTHTETR"/>
</dbReference>
<dbReference type="Proteomes" id="UP001299608">
    <property type="component" value="Unassembled WGS sequence"/>
</dbReference>
<dbReference type="Gene3D" id="1.10.357.10">
    <property type="entry name" value="Tetracycline Repressor, domain 2"/>
    <property type="match status" value="1"/>
</dbReference>
<keyword evidence="8" id="KW-1185">Reference proteome</keyword>
<name>A0AAW5BQD4_9FIRM</name>
<evidence type="ECO:0000256" key="3">
    <source>
        <dbReference type="ARBA" id="ARBA00023163"/>
    </source>
</evidence>
<organism evidence="6 9">
    <name type="scientific">Enterocloster aldenensis</name>
    <dbReference type="NCBI Taxonomy" id="358742"/>
    <lineage>
        <taxon>Bacteria</taxon>
        <taxon>Bacillati</taxon>
        <taxon>Bacillota</taxon>
        <taxon>Clostridia</taxon>
        <taxon>Lachnospirales</taxon>
        <taxon>Lachnospiraceae</taxon>
        <taxon>Enterocloster</taxon>
    </lineage>
</organism>
<dbReference type="AlphaFoldDB" id="A0AAW5BQD4"/>
<evidence type="ECO:0000313" key="9">
    <source>
        <dbReference type="Proteomes" id="UP001299608"/>
    </source>
</evidence>
<dbReference type="SUPFAM" id="SSF46689">
    <property type="entry name" value="Homeodomain-like"/>
    <property type="match status" value="1"/>
</dbReference>
<feature type="domain" description="HTH tetR-type" evidence="5">
    <location>
        <begin position="4"/>
        <end position="64"/>
    </location>
</feature>
<dbReference type="GO" id="GO:0003700">
    <property type="term" value="F:DNA-binding transcription factor activity"/>
    <property type="evidence" value="ECO:0007669"/>
    <property type="project" value="TreeGrafter"/>
</dbReference>
<dbReference type="InterPro" id="IPR050109">
    <property type="entry name" value="HTH-type_TetR-like_transc_reg"/>
</dbReference>
<feature type="DNA-binding region" description="H-T-H motif" evidence="4">
    <location>
        <begin position="27"/>
        <end position="46"/>
    </location>
</feature>
<keyword evidence="3" id="KW-0804">Transcription</keyword>
<dbReference type="PROSITE" id="PS50977">
    <property type="entry name" value="HTH_TETR_2"/>
    <property type="match status" value="1"/>
</dbReference>
<evidence type="ECO:0000256" key="4">
    <source>
        <dbReference type="PROSITE-ProRule" id="PRU00335"/>
    </source>
</evidence>
<dbReference type="PANTHER" id="PTHR30055">
    <property type="entry name" value="HTH-TYPE TRANSCRIPTIONAL REGULATOR RUTR"/>
    <property type="match status" value="1"/>
</dbReference>
<accession>A0AAW5BQD4</accession>
<evidence type="ECO:0000313" key="8">
    <source>
        <dbReference type="Proteomes" id="UP000669239"/>
    </source>
</evidence>
<dbReference type="EMBL" id="JAAITT010000003">
    <property type="protein sequence ID" value="NSJ47677.1"/>
    <property type="molecule type" value="Genomic_DNA"/>
</dbReference>
<dbReference type="SUPFAM" id="SSF48498">
    <property type="entry name" value="Tetracyclin repressor-like, C-terminal domain"/>
    <property type="match status" value="1"/>
</dbReference>
<reference evidence="7" key="2">
    <citation type="submission" date="2020-02" db="EMBL/GenBank/DDBJ databases">
        <authorList>
            <person name="Littmann E."/>
            <person name="Sorbara M."/>
        </authorList>
    </citation>
    <scope>NUCLEOTIDE SEQUENCE</scope>
    <source>
        <strain evidence="7">MSK.1.17</strain>
    </source>
</reference>
<dbReference type="EMBL" id="JAKNGE010000009">
    <property type="protein sequence ID" value="MCG4745548.1"/>
    <property type="molecule type" value="Genomic_DNA"/>
</dbReference>
<sequence length="219" mass="24693">MQNNNKRERILDAMQELMRTASAQAISVSDIAQKAGIGKGSIYYYFPSKNNIIDAVIERSYSRVLDAGRELAASSHMDAFKKMEIIYNACLDSSTELRRQEAIGTFNEQQESAFIHQKFARIIITKLKPILTDIIRQGMDEGSIQCQYPEETAQIVLTVLTITLDNHLVPAGPEQIGRVLTAFTQMQEKSMGMPADTLQFLMRKNEAEAARPMKETDNR</sequence>
<keyword evidence="2 4" id="KW-0238">DNA-binding</keyword>
<evidence type="ECO:0000256" key="2">
    <source>
        <dbReference type="ARBA" id="ARBA00023125"/>
    </source>
</evidence>
<dbReference type="InterPro" id="IPR036271">
    <property type="entry name" value="Tet_transcr_reg_TetR-rel_C_sf"/>
</dbReference>
<reference evidence="6" key="3">
    <citation type="submission" date="2022-01" db="EMBL/GenBank/DDBJ databases">
        <title>Collection of gut derived symbiotic bacterial strains cultured from healthy donors.</title>
        <authorList>
            <person name="Lin H."/>
            <person name="Kohout C."/>
            <person name="Waligurski E."/>
            <person name="Pamer E.G."/>
        </authorList>
    </citation>
    <scope>NUCLEOTIDE SEQUENCE</scope>
    <source>
        <strain evidence="6">DFI.6.55</strain>
    </source>
</reference>
<dbReference type="Proteomes" id="UP000669239">
    <property type="component" value="Unassembled WGS sequence"/>
</dbReference>
<protein>
    <submittedName>
        <fullName evidence="6">TetR/AcrR family transcriptional regulator</fullName>
    </submittedName>
</protein>
<comment type="caution">
    <text evidence="6">The sequence shown here is derived from an EMBL/GenBank/DDBJ whole genome shotgun (WGS) entry which is preliminary data.</text>
</comment>
<dbReference type="InterPro" id="IPR009057">
    <property type="entry name" value="Homeodomain-like_sf"/>
</dbReference>
<dbReference type="Pfam" id="PF21303">
    <property type="entry name" value="TetR_C_39"/>
    <property type="match status" value="1"/>
</dbReference>
<dbReference type="RefSeq" id="WP_117556464.1">
    <property type="nucleotide sequence ID" value="NZ_CAXTHN010000045.1"/>
</dbReference>
<dbReference type="InterPro" id="IPR049149">
    <property type="entry name" value="TetR/AcrR_C"/>
</dbReference>
<dbReference type="PANTHER" id="PTHR30055:SF234">
    <property type="entry name" value="HTH-TYPE TRANSCRIPTIONAL REGULATOR BETI"/>
    <property type="match status" value="1"/>
</dbReference>
<dbReference type="Pfam" id="PF00440">
    <property type="entry name" value="TetR_N"/>
    <property type="match status" value="1"/>
</dbReference>
<evidence type="ECO:0000313" key="6">
    <source>
        <dbReference type="EMBL" id="MCG4745548.1"/>
    </source>
</evidence>
<evidence type="ECO:0000313" key="7">
    <source>
        <dbReference type="EMBL" id="NSJ47677.1"/>
    </source>
</evidence>
<keyword evidence="1" id="KW-0805">Transcription regulation</keyword>
<dbReference type="GO" id="GO:0000976">
    <property type="term" value="F:transcription cis-regulatory region binding"/>
    <property type="evidence" value="ECO:0007669"/>
    <property type="project" value="TreeGrafter"/>
</dbReference>
<dbReference type="InterPro" id="IPR001647">
    <property type="entry name" value="HTH_TetR"/>
</dbReference>
<evidence type="ECO:0000256" key="1">
    <source>
        <dbReference type="ARBA" id="ARBA00023015"/>
    </source>
</evidence>